<accession>A0AAD9T9F5</accession>
<keyword evidence="2" id="KW-1185">Reference proteome</keyword>
<gene>
    <name evidence="1" type="ORF">EUGRSUZ_L02645</name>
</gene>
<dbReference type="EMBL" id="MU849381">
    <property type="protein sequence ID" value="KAK2631641.1"/>
    <property type="molecule type" value="Genomic_DNA"/>
</dbReference>
<evidence type="ECO:0000313" key="2">
    <source>
        <dbReference type="Proteomes" id="UP000030711"/>
    </source>
</evidence>
<sequence>MLSNFISKTLIVPHCHWQTPYKRIYSCRYTQKSHEHHIIRPQQETLPQHPNPCHSVAKRLKYSKVTPCATLVIRTSNQ</sequence>
<protein>
    <submittedName>
        <fullName evidence="1">Uncharacterized protein</fullName>
    </submittedName>
</protein>
<proteinExistence type="predicted"/>
<reference evidence="1 2" key="1">
    <citation type="journal article" date="2014" name="Nature">
        <title>The genome of Eucalyptus grandis.</title>
        <authorList>
            <person name="Myburg A.A."/>
            <person name="Grattapaglia D."/>
            <person name="Tuskan G.A."/>
            <person name="Hellsten U."/>
            <person name="Hayes R.D."/>
            <person name="Grimwood J."/>
            <person name="Jenkins J."/>
            <person name="Lindquist E."/>
            <person name="Tice H."/>
            <person name="Bauer D."/>
            <person name="Goodstein D.M."/>
            <person name="Dubchak I."/>
            <person name="Poliakov A."/>
            <person name="Mizrachi E."/>
            <person name="Kullan A.R."/>
            <person name="Hussey S.G."/>
            <person name="Pinard D."/>
            <person name="van der Merwe K."/>
            <person name="Singh P."/>
            <person name="van Jaarsveld I."/>
            <person name="Silva-Junior O.B."/>
            <person name="Togawa R.C."/>
            <person name="Pappas M.R."/>
            <person name="Faria D.A."/>
            <person name="Sansaloni C.P."/>
            <person name="Petroli C.D."/>
            <person name="Yang X."/>
            <person name="Ranjan P."/>
            <person name="Tschaplinski T.J."/>
            <person name="Ye C.Y."/>
            <person name="Li T."/>
            <person name="Sterck L."/>
            <person name="Vanneste K."/>
            <person name="Murat F."/>
            <person name="Soler M."/>
            <person name="Clemente H.S."/>
            <person name="Saidi N."/>
            <person name="Cassan-Wang H."/>
            <person name="Dunand C."/>
            <person name="Hefer C.A."/>
            <person name="Bornberg-Bauer E."/>
            <person name="Kersting A.R."/>
            <person name="Vining K."/>
            <person name="Amarasinghe V."/>
            <person name="Ranik M."/>
            <person name="Naithani S."/>
            <person name="Elser J."/>
            <person name="Boyd A.E."/>
            <person name="Liston A."/>
            <person name="Spatafora J.W."/>
            <person name="Dharmwardhana P."/>
            <person name="Raja R."/>
            <person name="Sullivan C."/>
            <person name="Romanel E."/>
            <person name="Alves-Ferreira M."/>
            <person name="Kulheim C."/>
            <person name="Foley W."/>
            <person name="Carocha V."/>
            <person name="Paiva J."/>
            <person name="Kudrna D."/>
            <person name="Brommonschenkel S.H."/>
            <person name="Pasquali G."/>
            <person name="Byrne M."/>
            <person name="Rigault P."/>
            <person name="Tibbits J."/>
            <person name="Spokevicius A."/>
            <person name="Jones R.C."/>
            <person name="Steane D.A."/>
            <person name="Vaillancourt R.E."/>
            <person name="Potts B.M."/>
            <person name="Joubert F."/>
            <person name="Barry K."/>
            <person name="Pappas G.J."/>
            <person name="Strauss S.H."/>
            <person name="Jaiswal P."/>
            <person name="Grima-Pettenati J."/>
            <person name="Salse J."/>
            <person name="Van de Peer Y."/>
            <person name="Rokhsar D.S."/>
            <person name="Schmutz J."/>
        </authorList>
    </citation>
    <scope>NUCLEOTIDE SEQUENCE [LARGE SCALE GENOMIC DNA]</scope>
    <source>
        <strain evidence="2">cv. BRASUZ1</strain>
        <tissue evidence="1">Leaf extractions</tissue>
    </source>
</reference>
<dbReference type="Proteomes" id="UP000030711">
    <property type="component" value="Unassembled WGS sequence"/>
</dbReference>
<organism evidence="1 2">
    <name type="scientific">Eucalyptus grandis</name>
    <name type="common">Flooded gum</name>
    <dbReference type="NCBI Taxonomy" id="71139"/>
    <lineage>
        <taxon>Eukaryota</taxon>
        <taxon>Viridiplantae</taxon>
        <taxon>Streptophyta</taxon>
        <taxon>Embryophyta</taxon>
        <taxon>Tracheophyta</taxon>
        <taxon>Spermatophyta</taxon>
        <taxon>Magnoliopsida</taxon>
        <taxon>eudicotyledons</taxon>
        <taxon>Gunneridae</taxon>
        <taxon>Pentapetalae</taxon>
        <taxon>rosids</taxon>
        <taxon>malvids</taxon>
        <taxon>Myrtales</taxon>
        <taxon>Myrtaceae</taxon>
        <taxon>Myrtoideae</taxon>
        <taxon>Eucalypteae</taxon>
        <taxon>Eucalyptus</taxon>
    </lineage>
</organism>
<comment type="caution">
    <text evidence="1">The sequence shown here is derived from an EMBL/GenBank/DDBJ whole genome shotgun (WGS) entry which is preliminary data.</text>
</comment>
<name>A0AAD9T9F5_EUCGR</name>
<evidence type="ECO:0000313" key="1">
    <source>
        <dbReference type="EMBL" id="KAK2631641.1"/>
    </source>
</evidence>
<dbReference type="AlphaFoldDB" id="A0AAD9T9F5"/>